<comment type="similarity">
    <text evidence="2 10">Belongs to the ABC-4 integral membrane protein family. FtsX subfamily.</text>
</comment>
<keyword evidence="9 10" id="KW-0131">Cell cycle</keyword>
<protein>
    <recommendedName>
        <fullName evidence="3 10">Cell division protein FtsX</fullName>
    </recommendedName>
</protein>
<feature type="domain" description="ABC3 transporter permease C-terminal" evidence="12">
    <location>
        <begin position="175"/>
        <end position="293"/>
    </location>
</feature>
<name>A0A0G0E4U6_UNCC3</name>
<dbReference type="AlphaFoldDB" id="A0A0G0E4U6"/>
<feature type="domain" description="FtsX extracellular" evidence="13">
    <location>
        <begin position="61"/>
        <end position="152"/>
    </location>
</feature>
<keyword evidence="4 10" id="KW-1003">Cell membrane</keyword>
<evidence type="ECO:0000256" key="1">
    <source>
        <dbReference type="ARBA" id="ARBA00004651"/>
    </source>
</evidence>
<evidence type="ECO:0000256" key="10">
    <source>
        <dbReference type="PIRNR" id="PIRNR003097"/>
    </source>
</evidence>
<evidence type="ECO:0000259" key="12">
    <source>
        <dbReference type="Pfam" id="PF02687"/>
    </source>
</evidence>
<dbReference type="PIRSF" id="PIRSF003097">
    <property type="entry name" value="FtsX"/>
    <property type="match status" value="1"/>
</dbReference>
<feature type="transmembrane region" description="Helical" evidence="11">
    <location>
        <begin position="266"/>
        <end position="291"/>
    </location>
</feature>
<evidence type="ECO:0000259" key="13">
    <source>
        <dbReference type="Pfam" id="PF18075"/>
    </source>
</evidence>
<dbReference type="PANTHER" id="PTHR47755">
    <property type="entry name" value="CELL DIVISION PROTEIN FTSX"/>
    <property type="match status" value="1"/>
</dbReference>
<dbReference type="Pfam" id="PF18075">
    <property type="entry name" value="FtsX_ECD"/>
    <property type="match status" value="1"/>
</dbReference>
<dbReference type="InterPro" id="IPR004513">
    <property type="entry name" value="FtsX"/>
</dbReference>
<dbReference type="Pfam" id="PF02687">
    <property type="entry name" value="FtsX"/>
    <property type="match status" value="1"/>
</dbReference>
<organism evidence="14 15">
    <name type="scientific">candidate division CPR3 bacterium GW2011_GWF2_35_18</name>
    <dbReference type="NCBI Taxonomy" id="1618350"/>
    <lineage>
        <taxon>Bacteria</taxon>
        <taxon>Bacteria division CPR3</taxon>
    </lineage>
</organism>
<evidence type="ECO:0000256" key="6">
    <source>
        <dbReference type="ARBA" id="ARBA00022692"/>
    </source>
</evidence>
<comment type="subcellular location">
    <subcellularLocation>
        <location evidence="1">Cell membrane</location>
        <topology evidence="1">Multi-pass membrane protein</topology>
    </subcellularLocation>
</comment>
<keyword evidence="8 10" id="KW-0472">Membrane</keyword>
<accession>A0A0G0E4U6</accession>
<dbReference type="InterPro" id="IPR040690">
    <property type="entry name" value="FtsX_ECD"/>
</dbReference>
<feature type="transmembrane region" description="Helical" evidence="11">
    <location>
        <begin position="26"/>
        <end position="49"/>
    </location>
</feature>
<evidence type="ECO:0000313" key="15">
    <source>
        <dbReference type="Proteomes" id="UP000034581"/>
    </source>
</evidence>
<evidence type="ECO:0000256" key="5">
    <source>
        <dbReference type="ARBA" id="ARBA00022618"/>
    </source>
</evidence>
<evidence type="ECO:0000256" key="11">
    <source>
        <dbReference type="SAM" id="Phobius"/>
    </source>
</evidence>
<dbReference type="PATRIC" id="fig|1618350.3.peg.268"/>
<comment type="caution">
    <text evidence="14">The sequence shown here is derived from an EMBL/GenBank/DDBJ whole genome shotgun (WGS) entry which is preliminary data.</text>
</comment>
<keyword evidence="7 11" id="KW-1133">Transmembrane helix</keyword>
<dbReference type="STRING" id="1618350.UR67_C0001G0259"/>
<dbReference type="Gene3D" id="3.30.70.3040">
    <property type="match status" value="1"/>
</dbReference>
<dbReference type="InterPro" id="IPR003838">
    <property type="entry name" value="ABC3_permease_C"/>
</dbReference>
<keyword evidence="5 10" id="KW-0132">Cell division</keyword>
<dbReference type="GO" id="GO:0005886">
    <property type="term" value="C:plasma membrane"/>
    <property type="evidence" value="ECO:0007669"/>
    <property type="project" value="UniProtKB-SubCell"/>
</dbReference>
<dbReference type="Proteomes" id="UP000034581">
    <property type="component" value="Unassembled WGS sequence"/>
</dbReference>
<evidence type="ECO:0000256" key="4">
    <source>
        <dbReference type="ARBA" id="ARBA00022475"/>
    </source>
</evidence>
<sequence>MSLFTTPVRIIKTTAQHFLRNMSHSITAVIVMSLTLILITFFILMIFGLNVVLTHFEAKPQVTAFFKDEASVDNINVIKGKLFETGEVKEIQYVSKEEALARYKEQNKDEPILLEMVSAKILPASLEISATDIVYLGHLASLLEEELLVEDVYFQQDVVATLQQWTNAIRLGGMVLVAIFGLISVLIVIITIGSNIASRREEIEIMRLVGASSSYIRWPFLLEGMSYGVISGTIALLLVYFLLPYIAPSVSNFMAGIPLFPIPNTVILKLFLGDVALGIFMGVTGSMVAIYKGLSK</sequence>
<feature type="transmembrane region" description="Helical" evidence="11">
    <location>
        <begin position="218"/>
        <end position="246"/>
    </location>
</feature>
<proteinExistence type="inferred from homology"/>
<evidence type="ECO:0000256" key="9">
    <source>
        <dbReference type="ARBA" id="ARBA00023306"/>
    </source>
</evidence>
<evidence type="ECO:0000313" key="14">
    <source>
        <dbReference type="EMBL" id="KKP70350.1"/>
    </source>
</evidence>
<reference evidence="14 15" key="1">
    <citation type="journal article" date="2015" name="Nature">
        <title>rRNA introns, odd ribosomes, and small enigmatic genomes across a large radiation of phyla.</title>
        <authorList>
            <person name="Brown C.T."/>
            <person name="Hug L.A."/>
            <person name="Thomas B.C."/>
            <person name="Sharon I."/>
            <person name="Castelle C.J."/>
            <person name="Singh A."/>
            <person name="Wilkins M.J."/>
            <person name="Williams K.H."/>
            <person name="Banfield J.F."/>
        </authorList>
    </citation>
    <scope>NUCLEOTIDE SEQUENCE [LARGE SCALE GENOMIC DNA]</scope>
</reference>
<evidence type="ECO:0000256" key="2">
    <source>
        <dbReference type="ARBA" id="ARBA00007379"/>
    </source>
</evidence>
<evidence type="ECO:0000256" key="3">
    <source>
        <dbReference type="ARBA" id="ARBA00021907"/>
    </source>
</evidence>
<feature type="transmembrane region" description="Helical" evidence="11">
    <location>
        <begin position="171"/>
        <end position="197"/>
    </location>
</feature>
<gene>
    <name evidence="14" type="ORF">UR67_C0001G0259</name>
</gene>
<dbReference type="GO" id="GO:0051301">
    <property type="term" value="P:cell division"/>
    <property type="evidence" value="ECO:0007669"/>
    <property type="project" value="UniProtKB-KW"/>
</dbReference>
<evidence type="ECO:0000256" key="8">
    <source>
        <dbReference type="ARBA" id="ARBA00023136"/>
    </source>
</evidence>
<dbReference type="EMBL" id="LBQB01000001">
    <property type="protein sequence ID" value="KKP70350.1"/>
    <property type="molecule type" value="Genomic_DNA"/>
</dbReference>
<keyword evidence="6 11" id="KW-0812">Transmembrane</keyword>
<evidence type="ECO:0000256" key="7">
    <source>
        <dbReference type="ARBA" id="ARBA00022989"/>
    </source>
</evidence>
<dbReference type="PANTHER" id="PTHR47755:SF1">
    <property type="entry name" value="CELL DIVISION PROTEIN FTSX"/>
    <property type="match status" value="1"/>
</dbReference>